<feature type="region of interest" description="Disordered" evidence="4">
    <location>
        <begin position="390"/>
        <end position="422"/>
    </location>
</feature>
<gene>
    <name evidence="5" type="ORF">AMYX_41270</name>
</gene>
<dbReference type="CDD" id="cd03801">
    <property type="entry name" value="GT4_PimA-like"/>
    <property type="match status" value="1"/>
</dbReference>
<organism evidence="5 6">
    <name type="scientific">Anaeromyxobacter diazotrophicus</name>
    <dbReference type="NCBI Taxonomy" id="2590199"/>
    <lineage>
        <taxon>Bacteria</taxon>
        <taxon>Pseudomonadati</taxon>
        <taxon>Myxococcota</taxon>
        <taxon>Myxococcia</taxon>
        <taxon>Myxococcales</taxon>
        <taxon>Cystobacterineae</taxon>
        <taxon>Anaeromyxobacteraceae</taxon>
        <taxon>Anaeromyxobacter</taxon>
    </lineage>
</organism>
<feature type="compositionally biased region" description="Basic and acidic residues" evidence="4">
    <location>
        <begin position="408"/>
        <end position="422"/>
    </location>
</feature>
<evidence type="ECO:0000256" key="1">
    <source>
        <dbReference type="ARBA" id="ARBA00009481"/>
    </source>
</evidence>
<proteinExistence type="inferred from homology"/>
<dbReference type="Gene3D" id="3.40.50.2000">
    <property type="entry name" value="Glycogen Phosphorylase B"/>
    <property type="match status" value="2"/>
</dbReference>
<evidence type="ECO:0000256" key="3">
    <source>
        <dbReference type="ARBA" id="ARBA00022679"/>
    </source>
</evidence>
<comment type="caution">
    <text evidence="5">The sequence shown here is derived from an EMBL/GenBank/DDBJ whole genome shotgun (WGS) entry which is preliminary data.</text>
</comment>
<evidence type="ECO:0000256" key="2">
    <source>
        <dbReference type="ARBA" id="ARBA00022676"/>
    </source>
</evidence>
<evidence type="ECO:0000256" key="4">
    <source>
        <dbReference type="SAM" id="MobiDB-lite"/>
    </source>
</evidence>
<evidence type="ECO:0000313" key="5">
    <source>
        <dbReference type="EMBL" id="GEJ59386.1"/>
    </source>
</evidence>
<dbReference type="Pfam" id="PF13692">
    <property type="entry name" value="Glyco_trans_1_4"/>
    <property type="match status" value="1"/>
</dbReference>
<dbReference type="SUPFAM" id="SSF53756">
    <property type="entry name" value="UDP-Glycosyltransferase/glycogen phosphorylase"/>
    <property type="match status" value="1"/>
</dbReference>
<feature type="compositionally biased region" description="Low complexity" evidence="4">
    <location>
        <begin position="390"/>
        <end position="406"/>
    </location>
</feature>
<protein>
    <recommendedName>
        <fullName evidence="7">Glycosyl transferase group 1</fullName>
    </recommendedName>
</protein>
<evidence type="ECO:0008006" key="7">
    <source>
        <dbReference type="Google" id="ProtNLM"/>
    </source>
</evidence>
<dbReference type="PANTHER" id="PTHR12526:SF640">
    <property type="entry name" value="COLANIC ACID BIOSYNTHESIS GLYCOSYLTRANSFERASE WCAL-RELATED"/>
    <property type="match status" value="1"/>
</dbReference>
<name>A0A7I9VSF7_9BACT</name>
<keyword evidence="6" id="KW-1185">Reference proteome</keyword>
<dbReference type="AlphaFoldDB" id="A0A7I9VSF7"/>
<evidence type="ECO:0000313" key="6">
    <source>
        <dbReference type="Proteomes" id="UP000503640"/>
    </source>
</evidence>
<dbReference type="GO" id="GO:0016757">
    <property type="term" value="F:glycosyltransferase activity"/>
    <property type="evidence" value="ECO:0007669"/>
    <property type="project" value="UniProtKB-KW"/>
</dbReference>
<keyword evidence="2" id="KW-0328">Glycosyltransferase</keyword>
<dbReference type="EMBL" id="BJTG01000013">
    <property type="protein sequence ID" value="GEJ59386.1"/>
    <property type="molecule type" value="Genomic_DNA"/>
</dbReference>
<sequence length="422" mass="45367">MVEAGRVRESRRHLTIAYIHYGEQSGVTASVTEALEARGHRVIPVFGRGPLELRDRVTGRPRVTPAVLLHLAAAAARFGDRALGYRWNTPFAFDVHSGFVGEMLAGLPLAPDVVLQNGALFAPGRPPLRPYVVYLDHTRALAERHGAEPAAGLPAPPAWGEAWRAREGETYRGAAALAAFSRHAARSAVEDYGAAAERTHVVGAGANVLPREVERADDGETVLFVGRDFERKGGPVLLDAFVRLRRARPRARLLVVGPRRLRLMPEGVLQLGPEPLEALPGLFARASVFALPALREPFGLAFLDAMACAVPCVGTRVEAIPELVEHGRTGLLVPPADPVALAAALERLLARRDEARAMGARGRERVLARFTWSEVARRLGDVLAEALRGAGPRAGSARGRPAGRAGRPARDGEGRDQHPFLG</sequence>
<keyword evidence="3" id="KW-0808">Transferase</keyword>
<accession>A0A7I9VSF7</accession>
<dbReference type="Proteomes" id="UP000503640">
    <property type="component" value="Unassembled WGS sequence"/>
</dbReference>
<comment type="similarity">
    <text evidence="1">Belongs to the glycosyltransferase group 1 family. Glycosyltransferase 4 subfamily.</text>
</comment>
<dbReference type="PANTHER" id="PTHR12526">
    <property type="entry name" value="GLYCOSYLTRANSFERASE"/>
    <property type="match status" value="1"/>
</dbReference>
<reference evidence="6" key="1">
    <citation type="journal article" date="2020" name="Appl. Environ. Microbiol.">
        <title>Diazotrophic Anaeromyxobacter Isolates from Soils.</title>
        <authorList>
            <person name="Masuda Y."/>
            <person name="Yamanaka H."/>
            <person name="Xu Z.X."/>
            <person name="Shiratori Y."/>
            <person name="Aono T."/>
            <person name="Amachi S."/>
            <person name="Senoo K."/>
            <person name="Itoh H."/>
        </authorList>
    </citation>
    <scope>NUCLEOTIDE SEQUENCE [LARGE SCALE GENOMIC DNA]</scope>
    <source>
        <strain evidence="6">R267</strain>
    </source>
</reference>